<reference evidence="3 4" key="1">
    <citation type="submission" date="2024-02" db="EMBL/GenBank/DDBJ databases">
        <authorList>
            <person name="Vignale AGUSTIN F."/>
            <person name="Sosa J E."/>
            <person name="Modenutti C."/>
        </authorList>
    </citation>
    <scope>NUCLEOTIDE SEQUENCE [LARGE SCALE GENOMIC DNA]</scope>
</reference>
<feature type="region of interest" description="Disordered" evidence="1">
    <location>
        <begin position="102"/>
        <end position="152"/>
    </location>
</feature>
<feature type="signal peptide" evidence="2">
    <location>
        <begin position="1"/>
        <end position="17"/>
    </location>
</feature>
<dbReference type="Proteomes" id="UP001642360">
    <property type="component" value="Unassembled WGS sequence"/>
</dbReference>
<evidence type="ECO:0000256" key="2">
    <source>
        <dbReference type="SAM" id="SignalP"/>
    </source>
</evidence>
<sequence length="176" mass="19378">MARGSIIMVLCAVKGYGFDVVVGCGEESLGRGGLSREVRAREEGRGWDRDIPGRAIWRWVANSGKKGVMDLHTKELARRNVIDCSILAIDTYNNHTFRARDAATADEDDSPKIKRASADGISSRKPLPSDSTQPKSKPQEIDPTDSPIAPPKAMPILKFSLFRGLLFDRGYDSRGF</sequence>
<proteinExistence type="predicted"/>
<keyword evidence="4" id="KW-1185">Reference proteome</keyword>
<protein>
    <submittedName>
        <fullName evidence="3">Uncharacterized protein</fullName>
    </submittedName>
</protein>
<name>A0ABC8UIA8_9AQUA</name>
<organism evidence="3 4">
    <name type="scientific">Ilex paraguariensis</name>
    <name type="common">yerba mate</name>
    <dbReference type="NCBI Taxonomy" id="185542"/>
    <lineage>
        <taxon>Eukaryota</taxon>
        <taxon>Viridiplantae</taxon>
        <taxon>Streptophyta</taxon>
        <taxon>Embryophyta</taxon>
        <taxon>Tracheophyta</taxon>
        <taxon>Spermatophyta</taxon>
        <taxon>Magnoliopsida</taxon>
        <taxon>eudicotyledons</taxon>
        <taxon>Gunneridae</taxon>
        <taxon>Pentapetalae</taxon>
        <taxon>asterids</taxon>
        <taxon>campanulids</taxon>
        <taxon>Aquifoliales</taxon>
        <taxon>Aquifoliaceae</taxon>
        <taxon>Ilex</taxon>
    </lineage>
</organism>
<accession>A0ABC8UIA8</accession>
<comment type="caution">
    <text evidence="3">The sequence shown here is derived from an EMBL/GenBank/DDBJ whole genome shotgun (WGS) entry which is preliminary data.</text>
</comment>
<dbReference type="EMBL" id="CAUOFW020007835">
    <property type="protein sequence ID" value="CAK9180782.1"/>
    <property type="molecule type" value="Genomic_DNA"/>
</dbReference>
<evidence type="ECO:0000313" key="3">
    <source>
        <dbReference type="EMBL" id="CAK9180782.1"/>
    </source>
</evidence>
<evidence type="ECO:0000313" key="4">
    <source>
        <dbReference type="Proteomes" id="UP001642360"/>
    </source>
</evidence>
<dbReference type="AlphaFoldDB" id="A0ABC8UIA8"/>
<feature type="chain" id="PRO_5044819452" evidence="2">
    <location>
        <begin position="18"/>
        <end position="176"/>
    </location>
</feature>
<keyword evidence="2" id="KW-0732">Signal</keyword>
<gene>
    <name evidence="3" type="ORF">ILEXP_LOCUS50809</name>
</gene>
<evidence type="ECO:0000256" key="1">
    <source>
        <dbReference type="SAM" id="MobiDB-lite"/>
    </source>
</evidence>